<keyword evidence="6 7" id="KW-0472">Membrane</keyword>
<evidence type="ECO:0000256" key="2">
    <source>
        <dbReference type="ARBA" id="ARBA00022448"/>
    </source>
</evidence>
<dbReference type="InterPro" id="IPR052017">
    <property type="entry name" value="TSUP"/>
</dbReference>
<keyword evidence="5 7" id="KW-1133">Transmembrane helix</keyword>
<accession>A0A382A821</accession>
<feature type="transmembrane region" description="Helical" evidence="7">
    <location>
        <begin position="74"/>
        <end position="91"/>
    </location>
</feature>
<evidence type="ECO:0000313" key="8">
    <source>
        <dbReference type="EMBL" id="SVA97695.1"/>
    </source>
</evidence>
<proteinExistence type="predicted"/>
<dbReference type="PANTHER" id="PTHR30269">
    <property type="entry name" value="TRANSMEMBRANE PROTEIN YFCA"/>
    <property type="match status" value="1"/>
</dbReference>
<feature type="transmembrane region" description="Helical" evidence="7">
    <location>
        <begin position="97"/>
        <end position="115"/>
    </location>
</feature>
<dbReference type="InterPro" id="IPR002781">
    <property type="entry name" value="TM_pro_TauE-like"/>
</dbReference>
<evidence type="ECO:0000256" key="5">
    <source>
        <dbReference type="ARBA" id="ARBA00022989"/>
    </source>
</evidence>
<feature type="transmembrane region" description="Helical" evidence="7">
    <location>
        <begin position="135"/>
        <end position="160"/>
    </location>
</feature>
<organism evidence="8">
    <name type="scientific">marine metagenome</name>
    <dbReference type="NCBI Taxonomy" id="408172"/>
    <lineage>
        <taxon>unclassified sequences</taxon>
        <taxon>metagenomes</taxon>
        <taxon>ecological metagenomes</taxon>
    </lineage>
</organism>
<comment type="subcellular location">
    <subcellularLocation>
        <location evidence="1">Cell membrane</location>
        <topology evidence="1">Multi-pass membrane protein</topology>
    </subcellularLocation>
</comment>
<dbReference type="PANTHER" id="PTHR30269:SF0">
    <property type="entry name" value="MEMBRANE TRANSPORTER PROTEIN YFCA-RELATED"/>
    <property type="match status" value="1"/>
</dbReference>
<keyword evidence="4 7" id="KW-0812">Transmembrane</keyword>
<dbReference type="Pfam" id="PF01925">
    <property type="entry name" value="TauE"/>
    <property type="match status" value="1"/>
</dbReference>
<feature type="transmembrane region" description="Helical" evidence="7">
    <location>
        <begin position="172"/>
        <end position="192"/>
    </location>
</feature>
<protein>
    <recommendedName>
        <fullName evidence="9">Membrane transporter protein</fullName>
    </recommendedName>
</protein>
<keyword evidence="3" id="KW-1003">Cell membrane</keyword>
<evidence type="ECO:0000256" key="6">
    <source>
        <dbReference type="ARBA" id="ARBA00023136"/>
    </source>
</evidence>
<reference evidence="8" key="1">
    <citation type="submission" date="2018-05" db="EMBL/GenBank/DDBJ databases">
        <authorList>
            <person name="Lanie J.A."/>
            <person name="Ng W.-L."/>
            <person name="Kazmierczak K.M."/>
            <person name="Andrzejewski T.M."/>
            <person name="Davidsen T.M."/>
            <person name="Wayne K.J."/>
            <person name="Tettelin H."/>
            <person name="Glass J.I."/>
            <person name="Rusch D."/>
            <person name="Podicherti R."/>
            <person name="Tsui H.-C.T."/>
            <person name="Winkler M.E."/>
        </authorList>
    </citation>
    <scope>NUCLEOTIDE SEQUENCE</scope>
</reference>
<gene>
    <name evidence="8" type="ORF">METZ01_LOCUS150549</name>
</gene>
<evidence type="ECO:0000256" key="1">
    <source>
        <dbReference type="ARBA" id="ARBA00004651"/>
    </source>
</evidence>
<dbReference type="GO" id="GO:0005886">
    <property type="term" value="C:plasma membrane"/>
    <property type="evidence" value="ECO:0007669"/>
    <property type="project" value="UniProtKB-SubCell"/>
</dbReference>
<feature type="transmembrane region" description="Helical" evidence="7">
    <location>
        <begin position="224"/>
        <end position="244"/>
    </location>
</feature>
<evidence type="ECO:0008006" key="9">
    <source>
        <dbReference type="Google" id="ProtNLM"/>
    </source>
</evidence>
<dbReference type="AlphaFoldDB" id="A0A382A821"/>
<name>A0A382A821_9ZZZZ</name>
<dbReference type="EMBL" id="UINC01024313">
    <property type="protein sequence ID" value="SVA97695.1"/>
    <property type="molecule type" value="Genomic_DNA"/>
</dbReference>
<keyword evidence="2" id="KW-0813">Transport</keyword>
<evidence type="ECO:0000256" key="4">
    <source>
        <dbReference type="ARBA" id="ARBA00022692"/>
    </source>
</evidence>
<evidence type="ECO:0000256" key="7">
    <source>
        <dbReference type="SAM" id="Phobius"/>
    </source>
</evidence>
<feature type="transmembrane region" description="Helical" evidence="7">
    <location>
        <begin position="199"/>
        <end position="218"/>
    </location>
</feature>
<evidence type="ECO:0000256" key="3">
    <source>
        <dbReference type="ARBA" id="ARBA00022475"/>
    </source>
</evidence>
<sequence length="245" mass="25458">MTDVLILVFGGLAAGVINTMAGGGSTITVPLLVFAGVPGTYANGSNRVGILPASLAAVLSFRRLGVSGFRDSRIIFLPVIIGSLVGSLLINKLGDDQFERLFALLVVPIVILTLMPPTPKPKERKSSWNSPTIILIFFGVGLYGGAIQAGVGLLMVLTLSRSGFDLVVANSIKVMINALVTVIALPVFIFSGKISWGPALVLASGLTVGGWIGAKWTVEGGERVVRWVMVIAALGLSGKLAGLYG</sequence>